<evidence type="ECO:0000256" key="7">
    <source>
        <dbReference type="HAMAP-Rule" id="MF_00127"/>
    </source>
</evidence>
<keyword evidence="4 7" id="KW-0648">Protein biosynthesis</keyword>
<sequence>MKRKIIKPSLASGFRDYLPDEMAEFQRMTDIIRGVFERYGFSPLDTPGIERLEILTGGDKNFKKQIFTTSKERGDVPLALRFDLTVPLARVAAQYPALKKPFKRYQFGKVWRGEKAQAGRLREFLQCDVDIVGSRSGMADAEIISVAYETLKALGMENFTIKINNRKLFDALPEAVSFPEKKKESVIRALDKLDKTGWKSVRDSLRADKFTKKQIDKIADFVATGAVSSRETFAALRRKFSGSLKMESGIAEMENLAKNISVLGVPESAWKIDLSVARGLGYYTGSVFETIINDIPGIGSVCGGGRYDNLVERFGQASLPAVGISVGIARLFTAMTELGMIKKRPALTEAIILNFDAACEEYVQSIASDLRKGDVRTEIYLGNEETLKGQLAYALNREIPVVLVAGSDEKARNTVQIKNIAARIQTETSIKDAARKVKEVLGKKVLMI</sequence>
<dbReference type="InterPro" id="IPR036621">
    <property type="entry name" value="Anticodon-bd_dom_sf"/>
</dbReference>
<dbReference type="Pfam" id="PF03129">
    <property type="entry name" value="HGTP_anticodon"/>
    <property type="match status" value="1"/>
</dbReference>
<keyword evidence="7 10" id="KW-0436">Ligase</keyword>
<dbReference type="InterPro" id="IPR006195">
    <property type="entry name" value="aa-tRNA-synth_II"/>
</dbReference>
<dbReference type="GO" id="GO:0005524">
    <property type="term" value="F:ATP binding"/>
    <property type="evidence" value="ECO:0007669"/>
    <property type="project" value="UniProtKB-UniRule"/>
</dbReference>
<evidence type="ECO:0000256" key="4">
    <source>
        <dbReference type="ARBA" id="ARBA00022917"/>
    </source>
</evidence>
<comment type="subunit">
    <text evidence="7">Homodimer.</text>
</comment>
<keyword evidence="7" id="KW-0963">Cytoplasm</keyword>
<dbReference type="InterPro" id="IPR041715">
    <property type="entry name" value="HisRS-like_core"/>
</dbReference>
<evidence type="ECO:0000313" key="11">
    <source>
        <dbReference type="Proteomes" id="UP000178825"/>
    </source>
</evidence>
<dbReference type="PANTHER" id="PTHR11476:SF7">
    <property type="entry name" value="HISTIDINE--TRNA LIGASE"/>
    <property type="match status" value="1"/>
</dbReference>
<feature type="binding site" evidence="8">
    <location>
        <begin position="282"/>
        <end position="283"/>
    </location>
    <ligand>
        <name>L-histidine</name>
        <dbReference type="ChEBI" id="CHEBI:57595"/>
    </ligand>
</feature>
<dbReference type="NCBIfam" id="TIGR00442">
    <property type="entry name" value="hisS"/>
    <property type="match status" value="1"/>
</dbReference>
<dbReference type="GO" id="GO:0006427">
    <property type="term" value="P:histidyl-tRNA aminoacylation"/>
    <property type="evidence" value="ECO:0007669"/>
    <property type="project" value="UniProtKB-UniRule"/>
</dbReference>
<feature type="domain" description="Aminoacyl-transfer RNA synthetases class-II family profile" evidence="9">
    <location>
        <begin position="1"/>
        <end position="345"/>
    </location>
</feature>
<dbReference type="PANTHER" id="PTHR11476">
    <property type="entry name" value="HISTIDYL-TRNA SYNTHETASE"/>
    <property type="match status" value="1"/>
</dbReference>
<dbReference type="InterPro" id="IPR004154">
    <property type="entry name" value="Anticodon-bd"/>
</dbReference>
<dbReference type="InterPro" id="IPR004516">
    <property type="entry name" value="HisRS/HisZ"/>
</dbReference>
<evidence type="ECO:0000256" key="8">
    <source>
        <dbReference type="PIRSR" id="PIRSR001549-1"/>
    </source>
</evidence>
<keyword evidence="2 7" id="KW-0547">Nucleotide-binding</keyword>
<dbReference type="CDD" id="cd00773">
    <property type="entry name" value="HisRS-like_core"/>
    <property type="match status" value="1"/>
</dbReference>
<dbReference type="Pfam" id="PF13393">
    <property type="entry name" value="tRNA-synt_His"/>
    <property type="match status" value="1"/>
</dbReference>
<feature type="binding site" evidence="8">
    <location>
        <position position="112"/>
    </location>
    <ligand>
        <name>L-histidine</name>
        <dbReference type="ChEBI" id="CHEBI:57595"/>
    </ligand>
</feature>
<evidence type="ECO:0000256" key="2">
    <source>
        <dbReference type="ARBA" id="ARBA00022741"/>
    </source>
</evidence>
<dbReference type="InterPro" id="IPR045864">
    <property type="entry name" value="aa-tRNA-synth_II/BPL/LPL"/>
</dbReference>
<organism evidence="10 11">
    <name type="scientific">Candidatus Jorgensenbacteria bacterium RIFCSPHIGHO2_02_FULL_45_20</name>
    <dbReference type="NCBI Taxonomy" id="1798470"/>
    <lineage>
        <taxon>Bacteria</taxon>
        <taxon>Candidatus Joergenseniibacteriota</taxon>
    </lineage>
</organism>
<protein>
    <recommendedName>
        <fullName evidence="7">Histidine--tRNA ligase</fullName>
        <ecNumber evidence="7">6.1.1.21</ecNumber>
    </recommendedName>
    <alternativeName>
        <fullName evidence="7">Histidyl-tRNA synthetase</fullName>
        <shortName evidence="7">HisRS</shortName>
    </alternativeName>
</protein>
<evidence type="ECO:0000256" key="3">
    <source>
        <dbReference type="ARBA" id="ARBA00022840"/>
    </source>
</evidence>
<dbReference type="Gene3D" id="3.40.50.800">
    <property type="entry name" value="Anticodon-binding domain"/>
    <property type="match status" value="1"/>
</dbReference>
<keyword evidence="5 7" id="KW-0030">Aminoacyl-tRNA synthetase</keyword>
<dbReference type="EMBL" id="MFKJ01000009">
    <property type="protein sequence ID" value="OGG39042.1"/>
    <property type="molecule type" value="Genomic_DNA"/>
</dbReference>
<dbReference type="SUPFAM" id="SSF55681">
    <property type="entry name" value="Class II aaRS and biotin synthetases"/>
    <property type="match status" value="1"/>
</dbReference>
<gene>
    <name evidence="7" type="primary">hisS</name>
    <name evidence="10" type="ORF">A3D55_01360</name>
</gene>
<dbReference type="GO" id="GO:0005737">
    <property type="term" value="C:cytoplasm"/>
    <property type="evidence" value="ECO:0007669"/>
    <property type="project" value="UniProtKB-SubCell"/>
</dbReference>
<evidence type="ECO:0000256" key="5">
    <source>
        <dbReference type="ARBA" id="ARBA00023146"/>
    </source>
</evidence>
<comment type="subcellular location">
    <subcellularLocation>
        <location evidence="7">Cytoplasm</location>
    </subcellularLocation>
</comment>
<comment type="catalytic activity">
    <reaction evidence="6 7">
        <text>tRNA(His) + L-histidine + ATP = L-histidyl-tRNA(His) + AMP + diphosphate + H(+)</text>
        <dbReference type="Rhea" id="RHEA:17313"/>
        <dbReference type="Rhea" id="RHEA-COMP:9665"/>
        <dbReference type="Rhea" id="RHEA-COMP:9689"/>
        <dbReference type="ChEBI" id="CHEBI:15378"/>
        <dbReference type="ChEBI" id="CHEBI:30616"/>
        <dbReference type="ChEBI" id="CHEBI:33019"/>
        <dbReference type="ChEBI" id="CHEBI:57595"/>
        <dbReference type="ChEBI" id="CHEBI:78442"/>
        <dbReference type="ChEBI" id="CHEBI:78527"/>
        <dbReference type="ChEBI" id="CHEBI:456215"/>
        <dbReference type="EC" id="6.1.1.21"/>
    </reaction>
</comment>
<evidence type="ECO:0000256" key="6">
    <source>
        <dbReference type="ARBA" id="ARBA00047639"/>
    </source>
</evidence>
<dbReference type="GO" id="GO:0004821">
    <property type="term" value="F:histidine-tRNA ligase activity"/>
    <property type="evidence" value="ECO:0007669"/>
    <property type="project" value="UniProtKB-UniRule"/>
</dbReference>
<evidence type="ECO:0000313" key="10">
    <source>
        <dbReference type="EMBL" id="OGG39042.1"/>
    </source>
</evidence>
<dbReference type="Gene3D" id="3.30.930.10">
    <property type="entry name" value="Bira Bifunctional Protein, Domain 2"/>
    <property type="match status" value="1"/>
</dbReference>
<reference evidence="10 11" key="1">
    <citation type="journal article" date="2016" name="Nat. Commun.">
        <title>Thousands of microbial genomes shed light on interconnected biogeochemical processes in an aquifer system.</title>
        <authorList>
            <person name="Anantharaman K."/>
            <person name="Brown C.T."/>
            <person name="Hug L.A."/>
            <person name="Sharon I."/>
            <person name="Castelle C.J."/>
            <person name="Probst A.J."/>
            <person name="Thomas B.C."/>
            <person name="Singh A."/>
            <person name="Wilkins M.J."/>
            <person name="Karaoz U."/>
            <person name="Brodie E.L."/>
            <person name="Williams K.H."/>
            <person name="Hubbard S.S."/>
            <person name="Banfield J.F."/>
        </authorList>
    </citation>
    <scope>NUCLEOTIDE SEQUENCE [LARGE SCALE GENOMIC DNA]</scope>
</reference>
<comment type="similarity">
    <text evidence="1 7">Belongs to the class-II aminoacyl-tRNA synthetase family.</text>
</comment>
<dbReference type="PROSITE" id="PS50862">
    <property type="entry name" value="AA_TRNA_LIGASE_II"/>
    <property type="match status" value="1"/>
</dbReference>
<evidence type="ECO:0000259" key="9">
    <source>
        <dbReference type="PROSITE" id="PS50862"/>
    </source>
</evidence>
<dbReference type="Proteomes" id="UP000178825">
    <property type="component" value="Unassembled WGS sequence"/>
</dbReference>
<keyword evidence="3 7" id="KW-0067">ATP-binding</keyword>
<evidence type="ECO:0000256" key="1">
    <source>
        <dbReference type="ARBA" id="ARBA00008226"/>
    </source>
</evidence>
<dbReference type="HAMAP" id="MF_00127">
    <property type="entry name" value="His_tRNA_synth"/>
    <property type="match status" value="1"/>
</dbReference>
<feature type="binding site" evidence="8">
    <location>
        <position position="130"/>
    </location>
    <ligand>
        <name>L-histidine</name>
        <dbReference type="ChEBI" id="CHEBI:57595"/>
    </ligand>
</feature>
<dbReference type="PIRSF" id="PIRSF001549">
    <property type="entry name" value="His-tRNA_synth"/>
    <property type="match status" value="1"/>
</dbReference>
<feature type="binding site" evidence="8">
    <location>
        <position position="126"/>
    </location>
    <ligand>
        <name>L-histidine</name>
        <dbReference type="ChEBI" id="CHEBI:57595"/>
    </ligand>
</feature>
<dbReference type="AlphaFoldDB" id="A0A1F6BQK0"/>
<proteinExistence type="inferred from homology"/>
<accession>A0A1F6BQK0</accession>
<dbReference type="SUPFAM" id="SSF52954">
    <property type="entry name" value="Class II aaRS ABD-related"/>
    <property type="match status" value="1"/>
</dbReference>
<comment type="caution">
    <text evidence="10">The sequence shown here is derived from an EMBL/GenBank/DDBJ whole genome shotgun (WGS) entry which is preliminary data.</text>
</comment>
<feature type="binding site" evidence="8">
    <location>
        <begin position="83"/>
        <end position="85"/>
    </location>
    <ligand>
        <name>L-histidine</name>
        <dbReference type="ChEBI" id="CHEBI:57595"/>
    </ligand>
</feature>
<dbReference type="EC" id="6.1.1.21" evidence="7"/>
<dbReference type="STRING" id="1798470.A3D55_01360"/>
<dbReference type="InterPro" id="IPR015807">
    <property type="entry name" value="His-tRNA-ligase"/>
</dbReference>
<name>A0A1F6BQK0_9BACT</name>
<feature type="binding site" evidence="8">
    <location>
        <position position="278"/>
    </location>
    <ligand>
        <name>L-histidine</name>
        <dbReference type="ChEBI" id="CHEBI:57595"/>
    </ligand>
</feature>